<dbReference type="PANTHER" id="PTHR44103:SF1">
    <property type="entry name" value="PROPROTEIN CONVERTASE P"/>
    <property type="match status" value="1"/>
</dbReference>
<dbReference type="RefSeq" id="WP_176758793.1">
    <property type="nucleotide sequence ID" value="NZ_FMUS01000001.1"/>
</dbReference>
<sequence>MLKRIFNIILIVFILTLSFTGGYIGMEATAATMDGSITNTPGFGVNILVAYDDNDSYLPLYQQLSQSLVVGANVETIEINQLTQNTLKKFDGVYLYITTEEGLREEHIKMLISYVENGGALIIGHSNIDSFPKDLTGVEKGKTINILNEKLSYPEINKDLEGIQKVAKAFEGDYRAYVKTPLEVNSIKANSATAVIAQGEAALFTINTYNKGLVMVLSDFLPNFSKYITAFDFQHRDEEEGYFQFFYAAGNWQFLNEIVGAISKNKYGFSMKKVMGPYGRPAMAWQNHYEVLSAIGSKDMINWIDYLRKYDQVPTFSLVRGSYEWGQWHGTITYHINQGDNNKPVFLGEEESSYYSNGIFLRDKNNDYLTFGQYPEYKSYYQEFNGNLRPYPYFIDWDGNDVIDLVVGTYDGRIGLLRNIGTNESPQYDDIEYLKFIRGDDVSVGENSAPTIVDLNGNGLLDIIVGNKAGWVFLLENKGDGFALPQLIHTNDGKVISMTSDAAPFAADLDGNGVVDLVLGDGEGGVYIYKGISDEVLVFDTPQQLMFAGNPIPVDRYAAPHIGDFNGNGIMDILIGDGSGYVHILLGTGASFLYEGKLSTERKNIYGENILYTGKNVVPFLVDYNNNGKMDLVTGQLSFALAYDTSDEDFIYRKELLESLEYAKKHHIPVMPHIYFHSHKDNQLEKREIELHMENFKKLGLSWGYTGTNQHTWRVNIDDPVQSFKNLMEYNVWYNFGFKAPNAPTDPTFAYDYLWPLPFMMMDKEEALPMVLFEPAPFISYFRGVYSSLAAMDVPLSFFEHIEYKMEEGTSGNDLLNRMINFAQEIRYKYNYAFMTEDQMAKTFINNFYTDYEVYIKDGSIKLVADTSKVPQHLAEEFTGTGGVKFELGEKYKASKLTTDGLIQYKGQDGIYLGVVNELQLQLVNDNHYSVNPISIIMVNSPIDYKWENESLIVSLNSKGMKQIRLVSVLSLEISGDDGLEVLNKDGIYTITHYGEETEVRIKINKGN</sequence>
<dbReference type="EMBL" id="FMUS01000001">
    <property type="protein sequence ID" value="SCX76121.1"/>
    <property type="molecule type" value="Genomic_DNA"/>
</dbReference>
<accession>A0A1G5AE47</accession>
<gene>
    <name evidence="2" type="ORF">SAMN03080606_00083</name>
</gene>
<dbReference type="Pfam" id="PF13517">
    <property type="entry name" value="FG-GAP_3"/>
    <property type="match status" value="2"/>
</dbReference>
<dbReference type="PANTHER" id="PTHR44103">
    <property type="entry name" value="PROPROTEIN CONVERTASE P"/>
    <property type="match status" value="1"/>
</dbReference>
<organism evidence="2 3">
    <name type="scientific">Alkaliphilus peptidifermentans DSM 18978</name>
    <dbReference type="NCBI Taxonomy" id="1120976"/>
    <lineage>
        <taxon>Bacteria</taxon>
        <taxon>Bacillati</taxon>
        <taxon>Bacillota</taxon>
        <taxon>Clostridia</taxon>
        <taxon>Peptostreptococcales</taxon>
        <taxon>Natronincolaceae</taxon>
        <taxon>Alkaliphilus</taxon>
    </lineage>
</organism>
<proteinExistence type="predicted"/>
<protein>
    <submittedName>
        <fullName evidence="2">Repeat domain-containing protein</fullName>
    </submittedName>
</protein>
<evidence type="ECO:0000313" key="2">
    <source>
        <dbReference type="EMBL" id="SCX76121.1"/>
    </source>
</evidence>
<dbReference type="SUPFAM" id="SSF69318">
    <property type="entry name" value="Integrin alpha N-terminal domain"/>
    <property type="match status" value="1"/>
</dbReference>
<keyword evidence="1" id="KW-0732">Signal</keyword>
<dbReference type="InterPro" id="IPR028994">
    <property type="entry name" value="Integrin_alpha_N"/>
</dbReference>
<reference evidence="2 3" key="1">
    <citation type="submission" date="2016-10" db="EMBL/GenBank/DDBJ databases">
        <authorList>
            <person name="de Groot N.N."/>
        </authorList>
    </citation>
    <scope>NUCLEOTIDE SEQUENCE [LARGE SCALE GENOMIC DNA]</scope>
    <source>
        <strain evidence="2 3">DSM 18978</strain>
    </source>
</reference>
<dbReference type="InterPro" id="IPR029062">
    <property type="entry name" value="Class_I_gatase-like"/>
</dbReference>
<evidence type="ECO:0000256" key="1">
    <source>
        <dbReference type="ARBA" id="ARBA00022729"/>
    </source>
</evidence>
<dbReference type="SUPFAM" id="SSF52317">
    <property type="entry name" value="Class I glutamine amidotransferase-like"/>
    <property type="match status" value="1"/>
</dbReference>
<keyword evidence="3" id="KW-1185">Reference proteome</keyword>
<dbReference type="InterPro" id="IPR013517">
    <property type="entry name" value="FG-GAP"/>
</dbReference>
<dbReference type="Gene3D" id="2.130.10.130">
    <property type="entry name" value="Integrin alpha, N-terminal"/>
    <property type="match status" value="2"/>
</dbReference>
<dbReference type="Proteomes" id="UP000198636">
    <property type="component" value="Unassembled WGS sequence"/>
</dbReference>
<name>A0A1G5AE47_9FIRM</name>
<evidence type="ECO:0000313" key="3">
    <source>
        <dbReference type="Proteomes" id="UP000198636"/>
    </source>
</evidence>
<dbReference type="STRING" id="1120976.SAMN03080606_00083"/>
<dbReference type="AlphaFoldDB" id="A0A1G5AE47"/>